<dbReference type="EMBL" id="BARW01029378">
    <property type="protein sequence ID" value="GAJ08800.1"/>
    <property type="molecule type" value="Genomic_DNA"/>
</dbReference>
<evidence type="ECO:0000256" key="3">
    <source>
        <dbReference type="ARBA" id="ARBA00023125"/>
    </source>
</evidence>
<name>X1VKX4_9ZZZZ</name>
<keyword evidence="2" id="KW-0067">ATP-binding</keyword>
<gene>
    <name evidence="5" type="ORF">S12H4_47217</name>
</gene>
<dbReference type="InterPro" id="IPR041222">
    <property type="entry name" value="PriA_3primeBD"/>
</dbReference>
<evidence type="ECO:0000256" key="1">
    <source>
        <dbReference type="ARBA" id="ARBA00022741"/>
    </source>
</evidence>
<evidence type="ECO:0000313" key="5">
    <source>
        <dbReference type="EMBL" id="GAJ08800.1"/>
    </source>
</evidence>
<dbReference type="GO" id="GO:0006302">
    <property type="term" value="P:double-strand break repair"/>
    <property type="evidence" value="ECO:0007669"/>
    <property type="project" value="TreeGrafter"/>
</dbReference>
<dbReference type="GO" id="GO:0005524">
    <property type="term" value="F:ATP binding"/>
    <property type="evidence" value="ECO:0007669"/>
    <property type="project" value="UniProtKB-KW"/>
</dbReference>
<dbReference type="GO" id="GO:0006310">
    <property type="term" value="P:DNA recombination"/>
    <property type="evidence" value="ECO:0007669"/>
    <property type="project" value="TreeGrafter"/>
</dbReference>
<dbReference type="AlphaFoldDB" id="X1VKX4"/>
<organism evidence="5">
    <name type="scientific">marine sediment metagenome</name>
    <dbReference type="NCBI Taxonomy" id="412755"/>
    <lineage>
        <taxon>unclassified sequences</taxon>
        <taxon>metagenomes</taxon>
        <taxon>ecological metagenomes</taxon>
    </lineage>
</organism>
<accession>X1VKX4</accession>
<reference evidence="5" key="1">
    <citation type="journal article" date="2014" name="Front. Microbiol.">
        <title>High frequency of phylogenetically diverse reductive dehalogenase-homologous genes in deep subseafloor sedimentary metagenomes.</title>
        <authorList>
            <person name="Kawai M."/>
            <person name="Futagami T."/>
            <person name="Toyoda A."/>
            <person name="Takaki Y."/>
            <person name="Nishi S."/>
            <person name="Hori S."/>
            <person name="Arai W."/>
            <person name="Tsubouchi T."/>
            <person name="Morono Y."/>
            <person name="Uchiyama I."/>
            <person name="Ito T."/>
            <person name="Fujiyama A."/>
            <person name="Inagaki F."/>
            <person name="Takami H."/>
        </authorList>
    </citation>
    <scope>NUCLEOTIDE SEQUENCE</scope>
    <source>
        <strain evidence="5">Expedition CK06-06</strain>
    </source>
</reference>
<dbReference type="Gene3D" id="3.40.1440.60">
    <property type="entry name" value="PriA, 3(prime) DNA-binding domain"/>
    <property type="match status" value="1"/>
</dbReference>
<keyword evidence="3" id="KW-0238">DNA-binding</keyword>
<proteinExistence type="predicted"/>
<evidence type="ECO:0000256" key="2">
    <source>
        <dbReference type="ARBA" id="ARBA00022840"/>
    </source>
</evidence>
<evidence type="ECO:0000259" key="4">
    <source>
        <dbReference type="Pfam" id="PF17764"/>
    </source>
</evidence>
<keyword evidence="1" id="KW-0547">Nucleotide-binding</keyword>
<sequence length="242" mass="26892">MHYAEVSVNSPIAQRMAFSYAIPSGLNIEVGQAVWVPFGDKLLQGIVVELSRYPSVEETREIAGVIEPDPLLSPVHVLLARWISEHYLSPIFDAVALMLPPGFERRALTFISIPSIPDDFDLSSLTREQRHVLESVEMQGKVSLKELEKALGKKKAQTVVSQLVKRGLAVRSYELERVRVKPKTVPYLRLTVTDSEAQQEAAGLRQRGAIKQARLLDFLARQTQPLPSAEVRKGVDCPTSAV</sequence>
<dbReference type="PANTHER" id="PTHR30580">
    <property type="entry name" value="PRIMOSOMAL PROTEIN N"/>
    <property type="match status" value="1"/>
</dbReference>
<feature type="domain" description="Primosomal protein N' 3' DNA-binding" evidence="4">
    <location>
        <begin position="6"/>
        <end position="100"/>
    </location>
</feature>
<feature type="non-terminal residue" evidence="5">
    <location>
        <position position="242"/>
    </location>
</feature>
<dbReference type="GO" id="GO:0043138">
    <property type="term" value="F:3'-5' DNA helicase activity"/>
    <property type="evidence" value="ECO:0007669"/>
    <property type="project" value="TreeGrafter"/>
</dbReference>
<comment type="caution">
    <text evidence="5">The sequence shown here is derived from an EMBL/GenBank/DDBJ whole genome shotgun (WGS) entry which is preliminary data.</text>
</comment>
<dbReference type="PANTHER" id="PTHR30580:SF0">
    <property type="entry name" value="PRIMOSOMAL PROTEIN N"/>
    <property type="match status" value="1"/>
</dbReference>
<protein>
    <recommendedName>
        <fullName evidence="4">Primosomal protein N' 3' DNA-binding domain-containing protein</fullName>
    </recommendedName>
</protein>
<dbReference type="Pfam" id="PF17764">
    <property type="entry name" value="PriA_3primeBD"/>
    <property type="match status" value="1"/>
</dbReference>
<dbReference type="GO" id="GO:0006270">
    <property type="term" value="P:DNA replication initiation"/>
    <property type="evidence" value="ECO:0007669"/>
    <property type="project" value="TreeGrafter"/>
</dbReference>
<dbReference type="InterPro" id="IPR042115">
    <property type="entry name" value="PriA_3primeBD_sf"/>
</dbReference>
<dbReference type="GO" id="GO:0003677">
    <property type="term" value="F:DNA binding"/>
    <property type="evidence" value="ECO:0007669"/>
    <property type="project" value="UniProtKB-KW"/>
</dbReference>